<dbReference type="EMBL" id="BLLF01001465">
    <property type="protein sequence ID" value="GFH19450.1"/>
    <property type="molecule type" value="Genomic_DNA"/>
</dbReference>
<evidence type="ECO:0000313" key="1">
    <source>
        <dbReference type="EMBL" id="GFH19450.1"/>
    </source>
</evidence>
<gene>
    <name evidence="1" type="ORF">HaLaN_16397</name>
</gene>
<name>A0A699ZDT4_HAELA</name>
<feature type="non-terminal residue" evidence="1">
    <location>
        <position position="1"/>
    </location>
</feature>
<dbReference type="Proteomes" id="UP000485058">
    <property type="component" value="Unassembled WGS sequence"/>
</dbReference>
<organism evidence="1 2">
    <name type="scientific">Haematococcus lacustris</name>
    <name type="common">Green alga</name>
    <name type="synonym">Haematococcus pluvialis</name>
    <dbReference type="NCBI Taxonomy" id="44745"/>
    <lineage>
        <taxon>Eukaryota</taxon>
        <taxon>Viridiplantae</taxon>
        <taxon>Chlorophyta</taxon>
        <taxon>core chlorophytes</taxon>
        <taxon>Chlorophyceae</taxon>
        <taxon>CS clade</taxon>
        <taxon>Chlamydomonadales</taxon>
        <taxon>Haematococcaceae</taxon>
        <taxon>Haematococcus</taxon>
    </lineage>
</organism>
<sequence>MVLREARPLAGRPALVDPASGLMYSPPLAAGPGQWPQLLGYTDIEGNLAHALPPLATFTLFRDLAETLGQDDHSRSTLAQNFATVAGKAGMFNGIASSRGSEPRLDVRSAVMVLERMLPDSLGQHAAGLLEALLLLLAGDGVTSSRLLKALDFMAAVQQ</sequence>
<keyword evidence="2" id="KW-1185">Reference proteome</keyword>
<evidence type="ECO:0000313" key="2">
    <source>
        <dbReference type="Proteomes" id="UP000485058"/>
    </source>
</evidence>
<protein>
    <submittedName>
        <fullName evidence="1">Uncharacterized protein</fullName>
    </submittedName>
</protein>
<proteinExistence type="predicted"/>
<accession>A0A699ZDT4</accession>
<dbReference type="AlphaFoldDB" id="A0A699ZDT4"/>
<reference evidence="1 2" key="1">
    <citation type="submission" date="2020-02" db="EMBL/GenBank/DDBJ databases">
        <title>Draft genome sequence of Haematococcus lacustris strain NIES-144.</title>
        <authorList>
            <person name="Morimoto D."/>
            <person name="Nakagawa S."/>
            <person name="Yoshida T."/>
            <person name="Sawayama S."/>
        </authorList>
    </citation>
    <scope>NUCLEOTIDE SEQUENCE [LARGE SCALE GENOMIC DNA]</scope>
    <source>
        <strain evidence="1 2">NIES-144</strain>
    </source>
</reference>
<comment type="caution">
    <text evidence="1">The sequence shown here is derived from an EMBL/GenBank/DDBJ whole genome shotgun (WGS) entry which is preliminary data.</text>
</comment>
<feature type="non-terminal residue" evidence="1">
    <location>
        <position position="159"/>
    </location>
</feature>